<dbReference type="SUPFAM" id="SSF46894">
    <property type="entry name" value="C-terminal effector domain of the bipartite response regulators"/>
    <property type="match status" value="1"/>
</dbReference>
<accession>A0A212JRL6</accession>
<keyword evidence="1" id="KW-0238">DNA-binding</keyword>
<dbReference type="GO" id="GO:0006355">
    <property type="term" value="P:regulation of DNA-templated transcription"/>
    <property type="evidence" value="ECO:0007669"/>
    <property type="project" value="InterPro"/>
</dbReference>
<dbReference type="InterPro" id="IPR000792">
    <property type="entry name" value="Tscrpt_reg_LuxR_C"/>
</dbReference>
<dbReference type="InterPro" id="IPR011006">
    <property type="entry name" value="CheY-like_superfamily"/>
</dbReference>
<organism evidence="3">
    <name type="scientific">uncultured Dysgonomonas sp</name>
    <dbReference type="NCBI Taxonomy" id="206096"/>
    <lineage>
        <taxon>Bacteria</taxon>
        <taxon>Pseudomonadati</taxon>
        <taxon>Bacteroidota</taxon>
        <taxon>Bacteroidia</taxon>
        <taxon>Bacteroidales</taxon>
        <taxon>Dysgonomonadaceae</taxon>
        <taxon>Dysgonomonas</taxon>
        <taxon>environmental samples</taxon>
    </lineage>
</organism>
<dbReference type="Gene3D" id="3.40.50.2300">
    <property type="match status" value="1"/>
</dbReference>
<evidence type="ECO:0000256" key="1">
    <source>
        <dbReference type="ARBA" id="ARBA00023125"/>
    </source>
</evidence>
<gene>
    <name evidence="3" type="ORF">KL86DYS2_12182</name>
</gene>
<dbReference type="PROSITE" id="PS50043">
    <property type="entry name" value="HTH_LUXR_2"/>
    <property type="match status" value="1"/>
</dbReference>
<dbReference type="Pfam" id="PF00196">
    <property type="entry name" value="GerE"/>
    <property type="match status" value="1"/>
</dbReference>
<dbReference type="AlphaFoldDB" id="A0A212JRL6"/>
<dbReference type="RefSeq" id="WP_296949776.1">
    <property type="nucleotide sequence ID" value="NZ_LT599021.1"/>
</dbReference>
<sequence>MEQKDVIIVDRQGITRIGMETLVGETKKASSVLFTESKSELVRLLSSHLEAVVILDYTLSDFISVDDLLNVGYRFSHVNWLLFSEELSYEFLRRLTSTSEAYSIVLKSSGLDEINIALAHVLRGERFICARVANQLLQAQKAPTDTVDHILTSTEKEILKEIAIGRTTKEIAANRNLSFHTIITHRKNIFRKLEVNNVHEATKYAMRAGLIDMAEYYI</sequence>
<protein>
    <recommendedName>
        <fullName evidence="2">HTH luxR-type domain-containing protein</fullName>
    </recommendedName>
</protein>
<evidence type="ECO:0000313" key="3">
    <source>
        <dbReference type="EMBL" id="SBW02089.1"/>
    </source>
</evidence>
<name>A0A212JRL6_9BACT</name>
<dbReference type="SMART" id="SM00421">
    <property type="entry name" value="HTH_LUXR"/>
    <property type="match status" value="1"/>
</dbReference>
<feature type="domain" description="HTH luxR-type" evidence="2">
    <location>
        <begin position="144"/>
        <end position="209"/>
    </location>
</feature>
<dbReference type="EMBL" id="FLUL01000001">
    <property type="protein sequence ID" value="SBW02089.1"/>
    <property type="molecule type" value="Genomic_DNA"/>
</dbReference>
<dbReference type="GO" id="GO:0003677">
    <property type="term" value="F:DNA binding"/>
    <property type="evidence" value="ECO:0007669"/>
    <property type="project" value="UniProtKB-KW"/>
</dbReference>
<dbReference type="PRINTS" id="PR00038">
    <property type="entry name" value="HTHLUXR"/>
</dbReference>
<dbReference type="PANTHER" id="PTHR43214:SF43">
    <property type="entry name" value="TWO-COMPONENT RESPONSE REGULATOR"/>
    <property type="match status" value="1"/>
</dbReference>
<reference evidence="3" key="1">
    <citation type="submission" date="2016-04" db="EMBL/GenBank/DDBJ databases">
        <authorList>
            <person name="Evans L.H."/>
            <person name="Alamgir A."/>
            <person name="Owens N."/>
            <person name="Weber N.D."/>
            <person name="Virtaneva K."/>
            <person name="Barbian K."/>
            <person name="Babar A."/>
            <person name="Rosenke K."/>
        </authorList>
    </citation>
    <scope>NUCLEOTIDE SEQUENCE</scope>
    <source>
        <strain evidence="3">86-2</strain>
    </source>
</reference>
<dbReference type="SUPFAM" id="SSF52172">
    <property type="entry name" value="CheY-like"/>
    <property type="match status" value="1"/>
</dbReference>
<dbReference type="PANTHER" id="PTHR43214">
    <property type="entry name" value="TWO-COMPONENT RESPONSE REGULATOR"/>
    <property type="match status" value="1"/>
</dbReference>
<dbReference type="InterPro" id="IPR039420">
    <property type="entry name" value="WalR-like"/>
</dbReference>
<dbReference type="CDD" id="cd06170">
    <property type="entry name" value="LuxR_C_like"/>
    <property type="match status" value="1"/>
</dbReference>
<dbReference type="InterPro" id="IPR016032">
    <property type="entry name" value="Sig_transdc_resp-reg_C-effctor"/>
</dbReference>
<proteinExistence type="predicted"/>
<evidence type="ECO:0000259" key="2">
    <source>
        <dbReference type="PROSITE" id="PS50043"/>
    </source>
</evidence>